<dbReference type="PANTHER" id="PTHR30486:SF6">
    <property type="entry name" value="TYPE IV PILUS RETRACTATION ATPASE PILT"/>
    <property type="match status" value="1"/>
</dbReference>
<comment type="caution">
    <text evidence="4">The sequence shown here is derived from an EMBL/GenBank/DDBJ whole genome shotgun (WGS) entry which is preliminary data.</text>
</comment>
<keyword evidence="2" id="KW-0963">Cytoplasm</keyword>
<evidence type="ECO:0000259" key="3">
    <source>
        <dbReference type="Pfam" id="PF00437"/>
    </source>
</evidence>
<dbReference type="PANTHER" id="PTHR30486">
    <property type="entry name" value="TWITCHING MOTILITY PROTEIN PILT"/>
    <property type="match status" value="1"/>
</dbReference>
<reference evidence="5" key="1">
    <citation type="journal article" date="2019" name="Int. J. Syst. Evol. Microbiol.">
        <title>The Global Catalogue of Microorganisms (GCM) 10K type strain sequencing project: providing services to taxonomists for standard genome sequencing and annotation.</title>
        <authorList>
            <consortium name="The Broad Institute Genomics Platform"/>
            <consortium name="The Broad Institute Genome Sequencing Center for Infectious Disease"/>
            <person name="Wu L."/>
            <person name="Ma J."/>
        </authorList>
    </citation>
    <scope>NUCLEOTIDE SEQUENCE [LARGE SCALE GENOMIC DNA]</scope>
    <source>
        <strain evidence="5">CGMCC 1.16855</strain>
    </source>
</reference>
<proteinExistence type="inferred from homology"/>
<dbReference type="InterPro" id="IPR050921">
    <property type="entry name" value="T4SS_GSP_E_ATPase"/>
</dbReference>
<dbReference type="Pfam" id="PF00437">
    <property type="entry name" value="T2SSE"/>
    <property type="match status" value="1"/>
</dbReference>
<dbReference type="InterPro" id="IPR014155">
    <property type="entry name" value="VirB11"/>
</dbReference>
<keyword evidence="2" id="KW-0547">Nucleotide-binding</keyword>
<evidence type="ECO:0000256" key="2">
    <source>
        <dbReference type="RuleBase" id="RU366071"/>
    </source>
</evidence>
<evidence type="ECO:0000313" key="4">
    <source>
        <dbReference type="EMBL" id="MFC3003833.1"/>
    </source>
</evidence>
<comment type="function">
    <text evidence="2">Part of the Type IV secretion system.</text>
</comment>
<accession>A0ABV7C2S5</accession>
<dbReference type="CDD" id="cd01130">
    <property type="entry name" value="VirB11-like_ATPase"/>
    <property type="match status" value="1"/>
</dbReference>
<gene>
    <name evidence="4" type="primary">virB11</name>
    <name evidence="4" type="ORF">ACFOD3_28320</name>
</gene>
<dbReference type="NCBIfam" id="TIGR02788">
    <property type="entry name" value="VirB11"/>
    <property type="match status" value="1"/>
</dbReference>
<feature type="domain" description="Bacterial type II secretion system protein E" evidence="3">
    <location>
        <begin position="154"/>
        <end position="315"/>
    </location>
</feature>
<keyword evidence="2" id="KW-0067">ATP-binding</keyword>
<comment type="subcellular location">
    <subcellularLocation>
        <location evidence="2">Cytoplasm</location>
    </subcellularLocation>
</comment>
<keyword evidence="5" id="KW-1185">Reference proteome</keyword>
<protein>
    <recommendedName>
        <fullName evidence="2">Type IV secretion system protein</fullName>
    </recommendedName>
</protein>
<name>A0ABV7C2S5_9PROT</name>
<sequence>MNRHGERTLRMLLEPLAAWLSDPATTEVCLNQPGEVFVERHGAWERHEVPVLDFARLDAIATLAAAMTAQDVGPSRPLCATVLPDGQRVQVVRPPAVAVGTLSLTIRKPSAYAPSLDSLREGGTFQGTGTADGALSEADAGLVALLAVRDWSGFLAAAVKARKNVVLCGATGSGKTTVAKALIRAIPETDRVVTIEDTPELEVPHANRVHLFYSKGAQGLAQVTAGDLLEASLRMRPDRVLLQELRDGSAFTWLRGAASGHPGSITTLHADGARGAFDAMALMVKEHPAGRHLADADVRTLLRQLVDVVAHCDRSTGRFRITEVWFDPAAKCRSIPTAHLAAK</sequence>
<dbReference type="InterPro" id="IPR001482">
    <property type="entry name" value="T2SS/T4SS_dom"/>
</dbReference>
<dbReference type="RefSeq" id="WP_216840274.1">
    <property type="nucleotide sequence ID" value="NZ_JAFNJS010000016.1"/>
</dbReference>
<organism evidence="4 5">
    <name type="scientific">Falsiroseomonas tokyonensis</name>
    <dbReference type="NCBI Taxonomy" id="430521"/>
    <lineage>
        <taxon>Bacteria</taxon>
        <taxon>Pseudomonadati</taxon>
        <taxon>Pseudomonadota</taxon>
        <taxon>Alphaproteobacteria</taxon>
        <taxon>Acetobacterales</taxon>
        <taxon>Roseomonadaceae</taxon>
        <taxon>Falsiroseomonas</taxon>
    </lineage>
</organism>
<dbReference type="Proteomes" id="UP001595420">
    <property type="component" value="Unassembled WGS sequence"/>
</dbReference>
<dbReference type="EMBL" id="JBHRSB010000016">
    <property type="protein sequence ID" value="MFC3003833.1"/>
    <property type="molecule type" value="Genomic_DNA"/>
</dbReference>
<evidence type="ECO:0000313" key="5">
    <source>
        <dbReference type="Proteomes" id="UP001595420"/>
    </source>
</evidence>
<comment type="similarity">
    <text evidence="1 2">Belongs to the GSP E family.</text>
</comment>
<evidence type="ECO:0000256" key="1">
    <source>
        <dbReference type="ARBA" id="ARBA00006611"/>
    </source>
</evidence>